<dbReference type="Pfam" id="PF00484">
    <property type="entry name" value="Pro_CA"/>
    <property type="match status" value="1"/>
</dbReference>
<gene>
    <name evidence="3" type="ORF">D7S86_28305</name>
</gene>
<dbReference type="AlphaFoldDB" id="A0A494WZH8"/>
<dbReference type="GO" id="GO:0008270">
    <property type="term" value="F:zinc ion binding"/>
    <property type="evidence" value="ECO:0007669"/>
    <property type="project" value="InterPro"/>
</dbReference>
<evidence type="ECO:0000256" key="1">
    <source>
        <dbReference type="ARBA" id="ARBA00006217"/>
    </source>
</evidence>
<dbReference type="PANTHER" id="PTHR11002:SF79">
    <property type="entry name" value="CARBONIC ANHYDRASE 2"/>
    <property type="match status" value="1"/>
</dbReference>
<comment type="similarity">
    <text evidence="1">Belongs to the beta-class carbonic anhydrase family.</text>
</comment>
<evidence type="ECO:0000256" key="2">
    <source>
        <dbReference type="PIRSR" id="PIRSR601765-1"/>
    </source>
</evidence>
<feature type="binding site" evidence="2">
    <location>
        <position position="157"/>
    </location>
    <ligand>
        <name>Zn(2+)</name>
        <dbReference type="ChEBI" id="CHEBI:29105"/>
    </ligand>
</feature>
<name>A0A494WZH8_9BURK</name>
<dbReference type="EMBL" id="RBZU01000023">
    <property type="protein sequence ID" value="RKP43935.1"/>
    <property type="molecule type" value="Genomic_DNA"/>
</dbReference>
<dbReference type="InterPro" id="IPR001765">
    <property type="entry name" value="Carbonic_anhydrase"/>
</dbReference>
<keyword evidence="4" id="KW-1185">Reference proteome</keyword>
<proteinExistence type="inferred from homology"/>
<dbReference type="PROSITE" id="PS51318">
    <property type="entry name" value="TAT"/>
    <property type="match status" value="1"/>
</dbReference>
<keyword evidence="2" id="KW-0479">Metal-binding</keyword>
<dbReference type="Proteomes" id="UP000270342">
    <property type="component" value="Unassembled WGS sequence"/>
</dbReference>
<keyword evidence="2" id="KW-0862">Zinc</keyword>
<organism evidence="3 4">
    <name type="scientific">Pararobbsia silviterrae</name>
    <dbReference type="NCBI Taxonomy" id="1792498"/>
    <lineage>
        <taxon>Bacteria</taxon>
        <taxon>Pseudomonadati</taxon>
        <taxon>Pseudomonadota</taxon>
        <taxon>Betaproteobacteria</taxon>
        <taxon>Burkholderiales</taxon>
        <taxon>Burkholderiaceae</taxon>
        <taxon>Pararobbsia</taxon>
    </lineage>
</organism>
<dbReference type="PANTHER" id="PTHR11002">
    <property type="entry name" value="CARBONIC ANHYDRASE"/>
    <property type="match status" value="1"/>
</dbReference>
<dbReference type="NCBIfam" id="NF011765">
    <property type="entry name" value="PRK15219.1"/>
    <property type="match status" value="1"/>
</dbReference>
<evidence type="ECO:0000313" key="3">
    <source>
        <dbReference type="EMBL" id="RKP43935.1"/>
    </source>
</evidence>
<dbReference type="InterPro" id="IPR006311">
    <property type="entry name" value="TAT_signal"/>
</dbReference>
<dbReference type="RefSeq" id="WP_121091475.1">
    <property type="nucleotide sequence ID" value="NZ_RBZU01000023.1"/>
</dbReference>
<protein>
    <submittedName>
        <fullName evidence="3">Carbonic anhydrase</fullName>
    </submittedName>
</protein>
<evidence type="ECO:0000313" key="4">
    <source>
        <dbReference type="Proteomes" id="UP000270342"/>
    </source>
</evidence>
<comment type="cofactor">
    <cofactor evidence="2">
        <name>Zn(2+)</name>
        <dbReference type="ChEBI" id="CHEBI:29105"/>
    </cofactor>
    <text evidence="2">Binds 1 zinc ion per subunit.</text>
</comment>
<feature type="binding site" evidence="2">
    <location>
        <position position="154"/>
    </location>
    <ligand>
        <name>Zn(2+)</name>
        <dbReference type="ChEBI" id="CHEBI:29105"/>
    </ligand>
</feature>
<dbReference type="InterPro" id="IPR036874">
    <property type="entry name" value="Carbonic_anhydrase_sf"/>
</dbReference>
<dbReference type="OrthoDB" id="9797527at2"/>
<dbReference type="Gene3D" id="3.40.1050.10">
    <property type="entry name" value="Carbonic anhydrase"/>
    <property type="match status" value="1"/>
</dbReference>
<dbReference type="CDD" id="cd03378">
    <property type="entry name" value="beta_CA_cladeC"/>
    <property type="match status" value="1"/>
</dbReference>
<feature type="binding site" evidence="2">
    <location>
        <position position="103"/>
    </location>
    <ligand>
        <name>Zn(2+)</name>
        <dbReference type="ChEBI" id="CHEBI:29105"/>
    </ligand>
</feature>
<accession>A0A494WZH8</accession>
<dbReference type="SUPFAM" id="SSF53056">
    <property type="entry name" value="beta-carbonic anhydrase, cab"/>
    <property type="match status" value="1"/>
</dbReference>
<reference evidence="3 4" key="1">
    <citation type="submission" date="2018-10" db="EMBL/GenBank/DDBJ databases">
        <title>Robbsia sp. DHC34, isolated from soil.</title>
        <authorList>
            <person name="Gao Z.-H."/>
            <person name="Qiu L.-H."/>
        </authorList>
    </citation>
    <scope>NUCLEOTIDE SEQUENCE [LARGE SCALE GENOMIC DNA]</scope>
    <source>
        <strain evidence="3 4">DHC34</strain>
    </source>
</reference>
<dbReference type="SMART" id="SM00947">
    <property type="entry name" value="Pro_CA"/>
    <property type="match status" value="1"/>
</dbReference>
<feature type="binding site" evidence="2">
    <location>
        <position position="101"/>
    </location>
    <ligand>
        <name>Zn(2+)</name>
        <dbReference type="ChEBI" id="CHEBI:29105"/>
    </ligand>
</feature>
<dbReference type="GO" id="GO:0004089">
    <property type="term" value="F:carbonate dehydratase activity"/>
    <property type="evidence" value="ECO:0007669"/>
    <property type="project" value="InterPro"/>
</dbReference>
<comment type="caution">
    <text evidence="3">The sequence shown here is derived from an EMBL/GenBank/DDBJ whole genome shotgun (WGS) entry which is preliminary data.</text>
</comment>
<sequence length="249" mass="26103">MHNATDCCQAGSSGIARRTLLKTSLSVAIVGLAAPIARVESASAAALTQSERDSLTPDQIIEHLKQGNERFRSGKMQAYDYLAQKRATAGGQYPAAVILSCIDSRAPAEILFDARIGDTFNARIAGNIANDDLIGSLEFACAAAGAKVILVMGHTACGAIKGAIDHVELGNLTGLLAKIKPAVDETQYAGDRSSKNDAFVDAVATTNVRRTIDAIRSGSPVLAAMEKDGKIKMLGAMYHLNGGRVEFLG</sequence>